<dbReference type="EMBL" id="LWHJ01000028">
    <property type="protein sequence ID" value="OAQ39093.1"/>
    <property type="molecule type" value="Genomic_DNA"/>
</dbReference>
<name>A0A179DF42_9SPHI</name>
<feature type="signal peptide" evidence="1">
    <location>
        <begin position="1"/>
        <end position="17"/>
    </location>
</feature>
<feature type="chain" id="PRO_5008100431" description="DUF4296 domain-containing protein" evidence="1">
    <location>
        <begin position="18"/>
        <end position="306"/>
    </location>
</feature>
<dbReference type="PROSITE" id="PS51257">
    <property type="entry name" value="PROKAR_LIPOPROTEIN"/>
    <property type="match status" value="1"/>
</dbReference>
<proteinExistence type="predicted"/>
<sequence>MFNIKYFLFFVTMLALAACNQKHPKENPEERKFRFEQIKNIKYYEVRRTFASGIAFNEIGFQQKPEWAIKFLSDTTVQAYSPTMNKMLNFDLIFSHEGVYNFAREWFRIKTISKDSLLLQRLEVNAKQIAKDVRSEVFMTFYSEDYIKKLKTTVEDLRKPRKIDTAYVQERVRLINSNIFDSTKFFAATNPVQFKSTNKIISVEKISVINKLENRTASYDYLYPEYEVKIQPAYKDFVHTISAIVDEKGNIFVYRFTAMDDYRENRKKVLQGILDVYLKKLLVVKPGNTLGFTHSSVIVLDLIGKK</sequence>
<accession>A0A179DF42</accession>
<evidence type="ECO:0000313" key="2">
    <source>
        <dbReference type="EMBL" id="OAQ39093.1"/>
    </source>
</evidence>
<reference evidence="2 3" key="1">
    <citation type="submission" date="2016-04" db="EMBL/GenBank/DDBJ databases">
        <authorList>
            <person name="Evans L.H."/>
            <person name="Alamgir A."/>
            <person name="Owens N."/>
            <person name="Weber N.D."/>
            <person name="Virtaneva K."/>
            <person name="Barbian K."/>
            <person name="Babar A."/>
            <person name="Rosenke K."/>
        </authorList>
    </citation>
    <scope>NUCLEOTIDE SEQUENCE [LARGE SCALE GENOMIC DNA]</scope>
    <source>
        <strain evidence="2 3">CCM 8644</strain>
    </source>
</reference>
<comment type="caution">
    <text evidence="2">The sequence shown here is derived from an EMBL/GenBank/DDBJ whole genome shotgun (WGS) entry which is preliminary data.</text>
</comment>
<protein>
    <recommendedName>
        <fullName evidence="4">DUF4296 domain-containing protein</fullName>
    </recommendedName>
</protein>
<gene>
    <name evidence="2" type="ORF">A5893_10500</name>
</gene>
<dbReference type="STRING" id="1826909.A5893_10500"/>
<dbReference type="AlphaFoldDB" id="A0A179DF42"/>
<dbReference type="Proteomes" id="UP000078459">
    <property type="component" value="Unassembled WGS sequence"/>
</dbReference>
<organism evidence="2 3">
    <name type="scientific">Pedobacter psychrophilus</name>
    <dbReference type="NCBI Taxonomy" id="1826909"/>
    <lineage>
        <taxon>Bacteria</taxon>
        <taxon>Pseudomonadati</taxon>
        <taxon>Bacteroidota</taxon>
        <taxon>Sphingobacteriia</taxon>
        <taxon>Sphingobacteriales</taxon>
        <taxon>Sphingobacteriaceae</taxon>
        <taxon>Pedobacter</taxon>
    </lineage>
</organism>
<keyword evidence="3" id="KW-1185">Reference proteome</keyword>
<evidence type="ECO:0000256" key="1">
    <source>
        <dbReference type="SAM" id="SignalP"/>
    </source>
</evidence>
<reference evidence="2 3" key="2">
    <citation type="submission" date="2016-06" db="EMBL/GenBank/DDBJ databases">
        <title>Pedobacter psychrophilus sp. nov., isolated from Antarctic fragmentary rock.</title>
        <authorList>
            <person name="Svec P."/>
        </authorList>
    </citation>
    <scope>NUCLEOTIDE SEQUENCE [LARGE SCALE GENOMIC DNA]</scope>
    <source>
        <strain evidence="2 3">CCM 8644</strain>
    </source>
</reference>
<keyword evidence="1" id="KW-0732">Signal</keyword>
<evidence type="ECO:0008006" key="4">
    <source>
        <dbReference type="Google" id="ProtNLM"/>
    </source>
</evidence>
<evidence type="ECO:0000313" key="3">
    <source>
        <dbReference type="Proteomes" id="UP000078459"/>
    </source>
</evidence>